<evidence type="ECO:0000259" key="2">
    <source>
        <dbReference type="PROSITE" id="PS50850"/>
    </source>
</evidence>
<name>A3ZLU0_9BACT</name>
<dbReference type="EMBL" id="AANZ01000001">
    <property type="protein sequence ID" value="EAQ82723.1"/>
    <property type="molecule type" value="Genomic_DNA"/>
</dbReference>
<reference evidence="3 4" key="1">
    <citation type="submission" date="2006-02" db="EMBL/GenBank/DDBJ databases">
        <authorList>
            <person name="Amann R."/>
            <person name="Ferriera S."/>
            <person name="Johnson J."/>
            <person name="Kravitz S."/>
            <person name="Halpern A."/>
            <person name="Remington K."/>
            <person name="Beeson K."/>
            <person name="Tran B."/>
            <person name="Rogers Y.-H."/>
            <person name="Friedman R."/>
            <person name="Venter J.C."/>
        </authorList>
    </citation>
    <scope>NUCLEOTIDE SEQUENCE [LARGE SCALE GENOMIC DNA]</scope>
    <source>
        <strain evidence="3 4">DSM 3645</strain>
    </source>
</reference>
<dbReference type="Proteomes" id="UP000004358">
    <property type="component" value="Unassembled WGS sequence"/>
</dbReference>
<evidence type="ECO:0000313" key="3">
    <source>
        <dbReference type="EMBL" id="EAQ82723.1"/>
    </source>
</evidence>
<dbReference type="STRING" id="314230.DSM3645_09997"/>
<keyword evidence="1" id="KW-0472">Membrane</keyword>
<feature type="transmembrane region" description="Helical" evidence="1">
    <location>
        <begin position="24"/>
        <end position="39"/>
    </location>
</feature>
<evidence type="ECO:0000313" key="4">
    <source>
        <dbReference type="Proteomes" id="UP000004358"/>
    </source>
</evidence>
<dbReference type="InterPro" id="IPR020846">
    <property type="entry name" value="MFS_dom"/>
</dbReference>
<dbReference type="PROSITE" id="PS50850">
    <property type="entry name" value="MFS"/>
    <property type="match status" value="1"/>
</dbReference>
<proteinExistence type="predicted"/>
<dbReference type="AlphaFoldDB" id="A3ZLU0"/>
<dbReference type="GO" id="GO:0022857">
    <property type="term" value="F:transmembrane transporter activity"/>
    <property type="evidence" value="ECO:0007669"/>
    <property type="project" value="InterPro"/>
</dbReference>
<gene>
    <name evidence="3" type="ORF">DSM3645_09997</name>
</gene>
<protein>
    <recommendedName>
        <fullName evidence="2">Major facilitator superfamily (MFS) profile domain-containing protein</fullName>
    </recommendedName>
</protein>
<accession>A3ZLU0</accession>
<keyword evidence="1" id="KW-1133">Transmembrane helix</keyword>
<feature type="domain" description="Major facilitator superfamily (MFS) profile" evidence="2">
    <location>
        <begin position="1"/>
        <end position="40"/>
    </location>
</feature>
<keyword evidence="1" id="KW-0812">Transmembrane</keyword>
<dbReference type="HOGENOM" id="CLU_3285732_0_0_0"/>
<sequence>MLIALGLTLLGVIPGTASWRIPSGVFGLLVVLMVVMILLF</sequence>
<evidence type="ECO:0000256" key="1">
    <source>
        <dbReference type="SAM" id="Phobius"/>
    </source>
</evidence>
<comment type="caution">
    <text evidence="3">The sequence shown here is derived from an EMBL/GenBank/DDBJ whole genome shotgun (WGS) entry which is preliminary data.</text>
</comment>
<organism evidence="3 4">
    <name type="scientific">Blastopirellula marina DSM 3645</name>
    <dbReference type="NCBI Taxonomy" id="314230"/>
    <lineage>
        <taxon>Bacteria</taxon>
        <taxon>Pseudomonadati</taxon>
        <taxon>Planctomycetota</taxon>
        <taxon>Planctomycetia</taxon>
        <taxon>Pirellulales</taxon>
        <taxon>Pirellulaceae</taxon>
        <taxon>Blastopirellula</taxon>
    </lineage>
</organism>